<feature type="domain" description="Pyridoxamine 5'-phosphate oxidase N-terminal" evidence="1">
    <location>
        <begin position="2"/>
        <end position="123"/>
    </location>
</feature>
<dbReference type="AlphaFoldDB" id="A0A943I5B6"/>
<protein>
    <submittedName>
        <fullName evidence="2">Pyridoxamine 5'-phosphate oxidase family protein</fullName>
    </submittedName>
</protein>
<gene>
    <name evidence="2" type="ORF">KHX13_09095</name>
</gene>
<evidence type="ECO:0000259" key="1">
    <source>
        <dbReference type="Pfam" id="PF01243"/>
    </source>
</evidence>
<dbReference type="InterPro" id="IPR012349">
    <property type="entry name" value="Split_barrel_FMN-bd"/>
</dbReference>
<dbReference type="Gene3D" id="2.30.110.10">
    <property type="entry name" value="Electron Transport, Fmn-binding Protein, Chain A"/>
    <property type="match status" value="1"/>
</dbReference>
<dbReference type="Pfam" id="PF01243">
    <property type="entry name" value="PNPOx_N"/>
    <property type="match status" value="1"/>
</dbReference>
<evidence type="ECO:0000313" key="2">
    <source>
        <dbReference type="EMBL" id="MBS5520446.1"/>
    </source>
</evidence>
<dbReference type="InterPro" id="IPR011576">
    <property type="entry name" value="Pyridox_Oxase_N"/>
</dbReference>
<proteinExistence type="predicted"/>
<dbReference type="EMBL" id="JAGZCZ010000013">
    <property type="protein sequence ID" value="MBS5520446.1"/>
    <property type="molecule type" value="Genomic_DNA"/>
</dbReference>
<organism evidence="2 3">
    <name type="scientific">Acidaminococcus intestini</name>
    <dbReference type="NCBI Taxonomy" id="187327"/>
    <lineage>
        <taxon>Bacteria</taxon>
        <taxon>Bacillati</taxon>
        <taxon>Bacillota</taxon>
        <taxon>Negativicutes</taxon>
        <taxon>Acidaminococcales</taxon>
        <taxon>Acidaminococcaceae</taxon>
        <taxon>Acidaminococcus</taxon>
    </lineage>
</organism>
<name>A0A943I5B6_9FIRM</name>
<evidence type="ECO:0000313" key="3">
    <source>
        <dbReference type="Proteomes" id="UP000754226"/>
    </source>
</evidence>
<dbReference type="SUPFAM" id="SSF50475">
    <property type="entry name" value="FMN-binding split barrel"/>
    <property type="match status" value="1"/>
</dbReference>
<reference evidence="2" key="1">
    <citation type="submission" date="2021-02" db="EMBL/GenBank/DDBJ databases">
        <title>Infant gut strain persistence is associated with maternal origin, phylogeny, and functional potential including surface adhesion and iron acquisition.</title>
        <authorList>
            <person name="Lou Y.C."/>
        </authorList>
    </citation>
    <scope>NUCLEOTIDE SEQUENCE</scope>
    <source>
        <strain evidence="2">L3_106_000M1_dasL3_106_000M1_concoct_15</strain>
    </source>
</reference>
<accession>A0A943I5B6</accession>
<sequence length="125" mass="14553">MLPEKFFDVLDHEGVVTVISWGDTEEPHFANTWNSYLVVTEDERILIPAYGFRVTERNVKRVGKIKMSLGSKEVKGYKDYQGTGFYLEGTARFLSEGPDYDRMKEKYDFLTRVLEITPTFVQQKI</sequence>
<dbReference type="Proteomes" id="UP000754226">
    <property type="component" value="Unassembled WGS sequence"/>
</dbReference>
<comment type="caution">
    <text evidence="2">The sequence shown here is derived from an EMBL/GenBank/DDBJ whole genome shotgun (WGS) entry which is preliminary data.</text>
</comment>